<reference evidence="4" key="1">
    <citation type="submission" date="2020-03" db="EMBL/GenBank/DDBJ databases">
        <authorList>
            <person name="Weist P."/>
        </authorList>
    </citation>
    <scope>NUCLEOTIDE SEQUENCE</scope>
</reference>
<dbReference type="EMBL" id="CADEAL010004138">
    <property type="protein sequence ID" value="CAB1452689.1"/>
    <property type="molecule type" value="Genomic_DNA"/>
</dbReference>
<dbReference type="Pfam" id="PF02893">
    <property type="entry name" value="GRAM"/>
    <property type="match status" value="1"/>
</dbReference>
<dbReference type="AlphaFoldDB" id="A0A9N7VLV8"/>
<keyword evidence="5" id="KW-1185">Reference proteome</keyword>
<comment type="caution">
    <text evidence="4">The sequence shown here is derived from an EMBL/GenBank/DDBJ whole genome shotgun (WGS) entry which is preliminary data.</text>
</comment>
<evidence type="ECO:0000256" key="2">
    <source>
        <dbReference type="SAM" id="Phobius"/>
    </source>
</evidence>
<keyword evidence="2" id="KW-1133">Transmembrane helix</keyword>
<organism evidence="4 5">
    <name type="scientific">Pleuronectes platessa</name>
    <name type="common">European plaice</name>
    <dbReference type="NCBI Taxonomy" id="8262"/>
    <lineage>
        <taxon>Eukaryota</taxon>
        <taxon>Metazoa</taxon>
        <taxon>Chordata</taxon>
        <taxon>Craniata</taxon>
        <taxon>Vertebrata</taxon>
        <taxon>Euteleostomi</taxon>
        <taxon>Actinopterygii</taxon>
        <taxon>Neopterygii</taxon>
        <taxon>Teleostei</taxon>
        <taxon>Neoteleostei</taxon>
        <taxon>Acanthomorphata</taxon>
        <taxon>Carangaria</taxon>
        <taxon>Pleuronectiformes</taxon>
        <taxon>Pleuronectoidei</taxon>
        <taxon>Pleuronectidae</taxon>
        <taxon>Pleuronectes</taxon>
    </lineage>
</organism>
<gene>
    <name evidence="4" type="ORF">PLEPLA_LOCUS40439</name>
</gene>
<name>A0A9N7VLV8_PLEPL</name>
<proteinExistence type="predicted"/>
<feature type="domain" description="GRAM" evidence="3">
    <location>
        <begin position="76"/>
        <end position="143"/>
    </location>
</feature>
<dbReference type="InterPro" id="IPR011993">
    <property type="entry name" value="PH-like_dom_sf"/>
</dbReference>
<accession>A0A9N7VLV8</accession>
<dbReference type="PANTHER" id="PTHR46645:SF1">
    <property type="entry name" value="GRAM DOMAIN-CONTAINING PROTEIN"/>
    <property type="match status" value="1"/>
</dbReference>
<evidence type="ECO:0000259" key="3">
    <source>
        <dbReference type="SMART" id="SM00568"/>
    </source>
</evidence>
<dbReference type="SMART" id="SM00568">
    <property type="entry name" value="GRAM"/>
    <property type="match status" value="1"/>
</dbReference>
<dbReference type="PANTHER" id="PTHR46645">
    <property type="entry name" value="GRAM DOMAIN-CONTAINING PROTEIN 2B-RELATED"/>
    <property type="match status" value="1"/>
</dbReference>
<dbReference type="Proteomes" id="UP001153269">
    <property type="component" value="Unassembled WGS sequence"/>
</dbReference>
<dbReference type="InterPro" id="IPR052633">
    <property type="entry name" value="GRAM_domain_protein_2B"/>
</dbReference>
<feature type="transmembrane region" description="Helical" evidence="2">
    <location>
        <begin position="278"/>
        <end position="301"/>
    </location>
</feature>
<protein>
    <recommendedName>
        <fullName evidence="3">GRAM domain-containing protein</fullName>
    </recommendedName>
</protein>
<feature type="compositionally biased region" description="Basic residues" evidence="1">
    <location>
        <begin position="23"/>
        <end position="35"/>
    </location>
</feature>
<evidence type="ECO:0000313" key="5">
    <source>
        <dbReference type="Proteomes" id="UP001153269"/>
    </source>
</evidence>
<sequence length="329" mass="36850">MSLKSRKFSLDSSISQDGGGHSGARRSSGKTSRHIRSLDEARLEIQEINHSLHSSMTISEESQEGSHEFINHKHHKSFHKLFPDIPKGENLTHVFTCALQKEVLYHGKLFVSKSHVCFYSSVLLKDTKVVIPTSSVREVKKQNAALSMLSIQTADGEKYSFASLRNRDLCLTLLESLCSYAQGESPNSSPHLSSLRNPADHDVVSSYSSMDESLDRDLSRRSSIDYGNFSDLASEGAMRCRSTPHRSPVDKSNRAASWIWSGVETAASLVFVREMRNLSVFFHVCFMLIVLLLLASGYMSLKILALEEQLISLGVQTELSLHHREYQET</sequence>
<evidence type="ECO:0000256" key="1">
    <source>
        <dbReference type="SAM" id="MobiDB-lite"/>
    </source>
</evidence>
<feature type="region of interest" description="Disordered" evidence="1">
    <location>
        <begin position="1"/>
        <end position="35"/>
    </location>
</feature>
<evidence type="ECO:0000313" key="4">
    <source>
        <dbReference type="EMBL" id="CAB1452689.1"/>
    </source>
</evidence>
<dbReference type="InterPro" id="IPR004182">
    <property type="entry name" value="GRAM"/>
</dbReference>
<keyword evidence="2" id="KW-0812">Transmembrane</keyword>
<dbReference type="Gene3D" id="2.30.29.30">
    <property type="entry name" value="Pleckstrin-homology domain (PH domain)/Phosphotyrosine-binding domain (PTB)"/>
    <property type="match status" value="1"/>
</dbReference>
<keyword evidence="2" id="KW-0472">Membrane</keyword>